<evidence type="ECO:0000313" key="2">
    <source>
        <dbReference type="EMBL" id="KAB0508298.1"/>
    </source>
</evidence>
<dbReference type="AlphaFoldDB" id="A0A7V7TNK5"/>
<feature type="region of interest" description="Disordered" evidence="1">
    <location>
        <begin position="1"/>
        <end position="21"/>
    </location>
</feature>
<comment type="caution">
    <text evidence="2">The sequence shown here is derived from an EMBL/GenBank/DDBJ whole genome shotgun (WGS) entry which is preliminary data.</text>
</comment>
<dbReference type="EMBL" id="VZPO01000001">
    <property type="protein sequence ID" value="KAB0508298.1"/>
    <property type="molecule type" value="Genomic_DNA"/>
</dbReference>
<sequence>MQQLPKPIHPTSERQPSKHVGKFSKIHHVCRSCRRLRSFDLPASSRTQDQKIAAFGSSYRGWVT</sequence>
<evidence type="ECO:0000313" key="3">
    <source>
        <dbReference type="Proteomes" id="UP000434925"/>
    </source>
</evidence>
<gene>
    <name evidence="2" type="ORF">F7R14_01210</name>
</gene>
<reference evidence="2 3" key="1">
    <citation type="submission" date="2019-09" db="EMBL/GenBank/DDBJ databases">
        <title>Draft genome sequences of 48 bacterial type strains from the CCUG.</title>
        <authorList>
            <person name="Tunovic T."/>
            <person name="Pineiro-Iglesias B."/>
            <person name="Unosson C."/>
            <person name="Inganas E."/>
            <person name="Ohlen M."/>
            <person name="Cardew S."/>
            <person name="Jensie-Markopoulos S."/>
            <person name="Salva-Serra F."/>
            <person name="Jaen-Luchoro D."/>
            <person name="Karlsson R."/>
            <person name="Svensson-Stadler L."/>
            <person name="Chun J."/>
            <person name="Moore E."/>
        </authorList>
    </citation>
    <scope>NUCLEOTIDE SEQUENCE [LARGE SCALE GENOMIC DNA]</scope>
    <source>
        <strain evidence="2 3">CCUG 51522</strain>
    </source>
</reference>
<evidence type="ECO:0000256" key="1">
    <source>
        <dbReference type="SAM" id="MobiDB-lite"/>
    </source>
</evidence>
<protein>
    <submittedName>
        <fullName evidence="2">Uncharacterized protein</fullName>
    </submittedName>
</protein>
<name>A0A7V7TNK5_9PSED</name>
<accession>A0A7V7TNK5</accession>
<organism evidence="2 3">
    <name type="scientific">Pseudomonas lini</name>
    <dbReference type="NCBI Taxonomy" id="163011"/>
    <lineage>
        <taxon>Bacteria</taxon>
        <taxon>Pseudomonadati</taxon>
        <taxon>Pseudomonadota</taxon>
        <taxon>Gammaproteobacteria</taxon>
        <taxon>Pseudomonadales</taxon>
        <taxon>Pseudomonadaceae</taxon>
        <taxon>Pseudomonas</taxon>
    </lineage>
</organism>
<dbReference type="Proteomes" id="UP000434925">
    <property type="component" value="Unassembled WGS sequence"/>
</dbReference>
<proteinExistence type="predicted"/>